<feature type="transmembrane region" description="Helical" evidence="10">
    <location>
        <begin position="236"/>
        <end position="255"/>
    </location>
</feature>
<evidence type="ECO:0000259" key="11">
    <source>
        <dbReference type="PROSITE" id="PS50262"/>
    </source>
</evidence>
<keyword evidence="7 9" id="KW-0675">Receptor</keyword>
<dbReference type="PRINTS" id="PR00237">
    <property type="entry name" value="GPCRRHODOPSN"/>
</dbReference>
<dbReference type="PANTHER" id="PTHR24249:SF372">
    <property type="entry name" value="G-PROTEIN COUPLED RECEPTORS FAMILY 1 PROFILE DOMAIN-CONTAINING PROTEIN"/>
    <property type="match status" value="1"/>
</dbReference>
<feature type="transmembrane region" description="Helical" evidence="10">
    <location>
        <begin position="107"/>
        <end position="129"/>
    </location>
</feature>
<dbReference type="InterPro" id="IPR050569">
    <property type="entry name" value="TAAR"/>
</dbReference>
<keyword evidence="2" id="KW-1003">Cell membrane</keyword>
<feature type="transmembrane region" description="Helical" evidence="10">
    <location>
        <begin position="149"/>
        <end position="167"/>
    </location>
</feature>
<sequence length="279" mass="31705">MALFPIVFFNLLTVICIFKYPTLRNYTNMFVASLASGDIAYGMLALIPAVTVKYLNGTSRSVCILILSTNFCSAYLSLSNLTLLSIERYIAVVMPFKYNIYVTKQTTSAAILLSWLGNILVTVIISFFMKWENVTSCVFENIYPKWINSFIFITGFLYTVTTIFSYGKVMWIARKQLRAIGPSTKSNSSEADEINKAKMMMLIFGLFICCYFPAVASNVIEYMSTSQNKDTVLNCLAAFLIKINYFINFFIYNICSKQFRKATKHFLCCDKLSLSANQH</sequence>
<dbReference type="Pfam" id="PF00001">
    <property type="entry name" value="7tm_1"/>
    <property type="match status" value="1"/>
</dbReference>
<reference evidence="12" key="1">
    <citation type="submission" date="2015-07" db="EMBL/GenBank/DDBJ databases">
        <title>MeaNS - Measles Nucleotide Surveillance Program.</title>
        <authorList>
            <person name="Tran T."/>
            <person name="Druce J."/>
        </authorList>
    </citation>
    <scope>NUCLEOTIDE SEQUENCE</scope>
    <source>
        <strain evidence="12">UCB-OBI-ISO-001</strain>
        <tissue evidence="12">Gonad</tissue>
    </source>
</reference>
<keyword evidence="6 10" id="KW-0472">Membrane</keyword>
<evidence type="ECO:0000256" key="1">
    <source>
        <dbReference type="ARBA" id="ARBA00004651"/>
    </source>
</evidence>
<proteinExistence type="inferred from homology"/>
<evidence type="ECO:0000256" key="3">
    <source>
        <dbReference type="ARBA" id="ARBA00022692"/>
    </source>
</evidence>
<keyword evidence="3 9" id="KW-0812">Transmembrane</keyword>
<dbReference type="GO" id="GO:0004930">
    <property type="term" value="F:G protein-coupled receptor activity"/>
    <property type="evidence" value="ECO:0007669"/>
    <property type="project" value="UniProtKB-KW"/>
</dbReference>
<dbReference type="InterPro" id="IPR000276">
    <property type="entry name" value="GPCR_Rhodpsn"/>
</dbReference>
<gene>
    <name evidence="12" type="ORF">OCBIM_22032407mg</name>
</gene>
<dbReference type="PROSITE" id="PS50262">
    <property type="entry name" value="G_PROTEIN_RECEP_F1_2"/>
    <property type="match status" value="1"/>
</dbReference>
<protein>
    <recommendedName>
        <fullName evidence="11">G-protein coupled receptors family 1 profile domain-containing protein</fullName>
    </recommendedName>
</protein>
<name>A0A0L8GJR8_OCTBM</name>
<dbReference type="Gene3D" id="1.20.1070.10">
    <property type="entry name" value="Rhodopsin 7-helix transmembrane proteins"/>
    <property type="match status" value="1"/>
</dbReference>
<comment type="subcellular location">
    <subcellularLocation>
        <location evidence="1">Cell membrane</location>
        <topology evidence="1">Multi-pass membrane protein</topology>
    </subcellularLocation>
</comment>
<feature type="transmembrane region" description="Helical" evidence="10">
    <location>
        <begin position="6"/>
        <end position="23"/>
    </location>
</feature>
<evidence type="ECO:0000256" key="5">
    <source>
        <dbReference type="ARBA" id="ARBA00023040"/>
    </source>
</evidence>
<dbReference type="SMART" id="SM01381">
    <property type="entry name" value="7TM_GPCR_Srsx"/>
    <property type="match status" value="1"/>
</dbReference>
<organism evidence="12">
    <name type="scientific">Octopus bimaculoides</name>
    <name type="common">California two-spotted octopus</name>
    <dbReference type="NCBI Taxonomy" id="37653"/>
    <lineage>
        <taxon>Eukaryota</taxon>
        <taxon>Metazoa</taxon>
        <taxon>Spiralia</taxon>
        <taxon>Lophotrochozoa</taxon>
        <taxon>Mollusca</taxon>
        <taxon>Cephalopoda</taxon>
        <taxon>Coleoidea</taxon>
        <taxon>Octopodiformes</taxon>
        <taxon>Octopoda</taxon>
        <taxon>Incirrata</taxon>
        <taxon>Octopodidae</taxon>
        <taxon>Octopus</taxon>
    </lineage>
</organism>
<dbReference type="EMBL" id="KQ421532">
    <property type="protein sequence ID" value="KOF77178.1"/>
    <property type="molecule type" value="Genomic_DNA"/>
</dbReference>
<dbReference type="GO" id="GO:0005886">
    <property type="term" value="C:plasma membrane"/>
    <property type="evidence" value="ECO:0007669"/>
    <property type="project" value="UniProtKB-SubCell"/>
</dbReference>
<comment type="similarity">
    <text evidence="9">Belongs to the G-protein coupled receptor 1 family.</text>
</comment>
<evidence type="ECO:0000256" key="9">
    <source>
        <dbReference type="RuleBase" id="RU000688"/>
    </source>
</evidence>
<evidence type="ECO:0000256" key="10">
    <source>
        <dbReference type="SAM" id="Phobius"/>
    </source>
</evidence>
<feature type="transmembrane region" description="Helical" evidence="10">
    <location>
        <begin position="30"/>
        <end position="52"/>
    </location>
</feature>
<dbReference type="PROSITE" id="PS00237">
    <property type="entry name" value="G_PROTEIN_RECEP_F1_1"/>
    <property type="match status" value="1"/>
</dbReference>
<dbReference type="PANTHER" id="PTHR24249">
    <property type="entry name" value="HISTAMINE RECEPTOR-RELATED G-PROTEIN COUPLED RECEPTOR"/>
    <property type="match status" value="1"/>
</dbReference>
<accession>A0A0L8GJR8</accession>
<evidence type="ECO:0000256" key="8">
    <source>
        <dbReference type="ARBA" id="ARBA00023224"/>
    </source>
</evidence>
<evidence type="ECO:0000256" key="7">
    <source>
        <dbReference type="ARBA" id="ARBA00023170"/>
    </source>
</evidence>
<keyword evidence="4 10" id="KW-1133">Transmembrane helix</keyword>
<evidence type="ECO:0000256" key="2">
    <source>
        <dbReference type="ARBA" id="ARBA00022475"/>
    </source>
</evidence>
<keyword evidence="5 9" id="KW-0297">G-protein coupled receptor</keyword>
<feature type="transmembrane region" description="Helical" evidence="10">
    <location>
        <begin position="199"/>
        <end position="216"/>
    </location>
</feature>
<keyword evidence="8 9" id="KW-0807">Transducer</keyword>
<evidence type="ECO:0000313" key="12">
    <source>
        <dbReference type="EMBL" id="KOF77178.1"/>
    </source>
</evidence>
<dbReference type="SUPFAM" id="SSF81321">
    <property type="entry name" value="Family A G protein-coupled receptor-like"/>
    <property type="match status" value="1"/>
</dbReference>
<feature type="transmembrane region" description="Helical" evidence="10">
    <location>
        <begin position="64"/>
        <end position="86"/>
    </location>
</feature>
<dbReference type="AlphaFoldDB" id="A0A0L8GJR8"/>
<evidence type="ECO:0000256" key="4">
    <source>
        <dbReference type="ARBA" id="ARBA00022989"/>
    </source>
</evidence>
<dbReference type="InterPro" id="IPR017452">
    <property type="entry name" value="GPCR_Rhodpsn_7TM"/>
</dbReference>
<evidence type="ECO:0000256" key="6">
    <source>
        <dbReference type="ARBA" id="ARBA00023136"/>
    </source>
</evidence>
<feature type="domain" description="G-protein coupled receptors family 1 profile" evidence="11">
    <location>
        <begin position="9"/>
        <end position="252"/>
    </location>
</feature>
<dbReference type="OrthoDB" id="6287421at2759"/>